<gene>
    <name evidence="9" type="primary">LOC113085049</name>
</gene>
<evidence type="ECO:0000256" key="4">
    <source>
        <dbReference type="ARBA" id="ARBA00023159"/>
    </source>
</evidence>
<dbReference type="InterPro" id="IPR051098">
    <property type="entry name" value="NeuroDiff_E-box_TFs"/>
</dbReference>
<evidence type="ECO:0000256" key="3">
    <source>
        <dbReference type="ARBA" id="ARBA00023125"/>
    </source>
</evidence>
<dbReference type="PANTHER" id="PTHR11793:SF10">
    <property type="entry name" value="TRANSCRIPTION FACTOR 4"/>
    <property type="match status" value="1"/>
</dbReference>
<evidence type="ECO:0000313" key="8">
    <source>
        <dbReference type="Proteomes" id="UP000515129"/>
    </source>
</evidence>
<keyword evidence="5" id="KW-0804">Transcription</keyword>
<accession>A0A6P6NQX2</accession>
<organism evidence="8 9">
    <name type="scientific">Carassius auratus</name>
    <name type="common">Goldfish</name>
    <dbReference type="NCBI Taxonomy" id="7957"/>
    <lineage>
        <taxon>Eukaryota</taxon>
        <taxon>Metazoa</taxon>
        <taxon>Chordata</taxon>
        <taxon>Craniata</taxon>
        <taxon>Vertebrata</taxon>
        <taxon>Euteleostomi</taxon>
        <taxon>Actinopterygii</taxon>
        <taxon>Neopterygii</taxon>
        <taxon>Teleostei</taxon>
        <taxon>Ostariophysi</taxon>
        <taxon>Cypriniformes</taxon>
        <taxon>Cyprinidae</taxon>
        <taxon>Cyprininae</taxon>
        <taxon>Carassius</taxon>
    </lineage>
</organism>
<dbReference type="KEGG" id="caua:113085049"/>
<dbReference type="AlphaFoldDB" id="A0A6P6NQX2"/>
<sequence length="188" mass="19987">MASRDLGSHDNISPPYANPRLAGKTERASYSYGRDSSIHGCQSGLMGGEVGMVSPETVSPTKLGSQYYQHYAGNPRRRALHSDAMEVQTKKVRKVPPGLPSSVSQCFSPEALLSVAQSMLKALTLQSKGRTIVCECVLCEARLMTLGCVCVGADASQDVRTVLCCASLRDGTEGVLMGRFGLGEGDRG</sequence>
<reference evidence="9" key="1">
    <citation type="submission" date="2025-08" db="UniProtKB">
        <authorList>
            <consortium name="RefSeq"/>
        </authorList>
    </citation>
    <scope>IDENTIFICATION</scope>
    <source>
        <strain evidence="9">Wakin</strain>
        <tissue evidence="9">Muscle</tissue>
    </source>
</reference>
<keyword evidence="4" id="KW-0010">Activator</keyword>
<keyword evidence="3" id="KW-0238">DNA-binding</keyword>
<feature type="region of interest" description="Disordered" evidence="7">
    <location>
        <begin position="1"/>
        <end position="22"/>
    </location>
</feature>
<dbReference type="GO" id="GO:0000978">
    <property type="term" value="F:RNA polymerase II cis-regulatory region sequence-specific DNA binding"/>
    <property type="evidence" value="ECO:0007669"/>
    <property type="project" value="TreeGrafter"/>
</dbReference>
<evidence type="ECO:0000256" key="2">
    <source>
        <dbReference type="ARBA" id="ARBA00023015"/>
    </source>
</evidence>
<dbReference type="GO" id="GO:0000785">
    <property type="term" value="C:chromatin"/>
    <property type="evidence" value="ECO:0007669"/>
    <property type="project" value="TreeGrafter"/>
</dbReference>
<dbReference type="PANTHER" id="PTHR11793">
    <property type="entry name" value="BASIC HELIX-LOOP-HELIX TRANSCRIPTION FACTOR"/>
    <property type="match status" value="1"/>
</dbReference>
<comment type="subcellular location">
    <subcellularLocation>
        <location evidence="1">Nucleus</location>
    </subcellularLocation>
</comment>
<dbReference type="GO" id="GO:0000981">
    <property type="term" value="F:DNA-binding transcription factor activity, RNA polymerase II-specific"/>
    <property type="evidence" value="ECO:0007669"/>
    <property type="project" value="TreeGrafter"/>
</dbReference>
<keyword evidence="6" id="KW-0539">Nucleus</keyword>
<evidence type="ECO:0000256" key="7">
    <source>
        <dbReference type="SAM" id="MobiDB-lite"/>
    </source>
</evidence>
<keyword evidence="8" id="KW-1185">Reference proteome</keyword>
<keyword evidence="2" id="KW-0805">Transcription regulation</keyword>
<name>A0A6P6NQX2_CARAU</name>
<dbReference type="RefSeq" id="XP_026110849.1">
    <property type="nucleotide sequence ID" value="XM_026255064.1"/>
</dbReference>
<dbReference type="GeneID" id="113085049"/>
<evidence type="ECO:0000313" key="9">
    <source>
        <dbReference type="RefSeq" id="XP_026110849.1"/>
    </source>
</evidence>
<dbReference type="GO" id="GO:0005634">
    <property type="term" value="C:nucleus"/>
    <property type="evidence" value="ECO:0007669"/>
    <property type="project" value="UniProtKB-SubCell"/>
</dbReference>
<evidence type="ECO:0000256" key="1">
    <source>
        <dbReference type="ARBA" id="ARBA00004123"/>
    </source>
</evidence>
<protein>
    <submittedName>
        <fullName evidence="9">Transcription factor 4-like isoform X1</fullName>
    </submittedName>
</protein>
<evidence type="ECO:0000256" key="6">
    <source>
        <dbReference type="ARBA" id="ARBA00023242"/>
    </source>
</evidence>
<proteinExistence type="predicted"/>
<dbReference type="GO" id="GO:0005667">
    <property type="term" value="C:transcription regulator complex"/>
    <property type="evidence" value="ECO:0007669"/>
    <property type="project" value="TreeGrafter"/>
</dbReference>
<evidence type="ECO:0000256" key="5">
    <source>
        <dbReference type="ARBA" id="ARBA00023163"/>
    </source>
</evidence>
<dbReference type="Proteomes" id="UP000515129">
    <property type="component" value="Unplaced"/>
</dbReference>
<dbReference type="OrthoDB" id="10034090at2759"/>